<gene>
    <name evidence="2" type="ORF">FEA53_10640</name>
    <name evidence="1" type="ORF">FEB89_12660</name>
</gene>
<dbReference type="EMBL" id="VAJB01000026">
    <property type="protein sequence ID" value="TRB73355.1"/>
    <property type="molecule type" value="Genomic_DNA"/>
</dbReference>
<dbReference type="KEGG" id="mhaq:WC39_07525"/>
<evidence type="ECO:0000313" key="2">
    <source>
        <dbReference type="EMBL" id="TRB73355.1"/>
    </source>
</evidence>
<dbReference type="Proteomes" id="UP000315164">
    <property type="component" value="Unassembled WGS sequence"/>
</dbReference>
<dbReference type="Proteomes" id="UP000318394">
    <property type="component" value="Unassembled WGS sequence"/>
</dbReference>
<reference evidence="3 4" key="1">
    <citation type="journal article" date="2019" name="Vet. Microbiol.">
        <title>Genetic characterization of susceptible and multi-drug resistant Mannheimia haemolytica isolated from high-risk stocker calves prior to and after antimicrobial metaphylaxis.</title>
        <authorList>
            <person name="Snyder E.R."/>
            <person name="Alvarez-Narvaez S."/>
            <person name="Credille B.C."/>
        </authorList>
    </citation>
    <scope>NUCLEOTIDE SEQUENCE [LARGE SCALE GENOMIC DNA]</scope>
    <source>
        <strain evidence="2 3">UGA-R5-128-1</strain>
        <strain evidence="1 4">UGA-R7-163-1</strain>
    </source>
</reference>
<evidence type="ECO:0000313" key="3">
    <source>
        <dbReference type="Proteomes" id="UP000315164"/>
    </source>
</evidence>
<name>A0A547ED20_MANHA</name>
<keyword evidence="4" id="KW-1185">Reference proteome</keyword>
<dbReference type="KEGG" id="mhay:VK67_07525"/>
<organism evidence="2 3">
    <name type="scientific">Mannheimia haemolytica</name>
    <name type="common">Pasteurella haemolytica</name>
    <dbReference type="NCBI Taxonomy" id="75985"/>
    <lineage>
        <taxon>Bacteria</taxon>
        <taxon>Pseudomonadati</taxon>
        <taxon>Pseudomonadota</taxon>
        <taxon>Gammaproteobacteria</taxon>
        <taxon>Pasteurellales</taxon>
        <taxon>Pasteurellaceae</taxon>
        <taxon>Mannheimia</taxon>
    </lineage>
</organism>
<protein>
    <submittedName>
        <fullName evidence="2">Uncharacterized protein</fullName>
    </submittedName>
</protein>
<dbReference type="GeneID" id="67369210"/>
<evidence type="ECO:0000313" key="1">
    <source>
        <dbReference type="EMBL" id="TRB34731.1"/>
    </source>
</evidence>
<dbReference type="EMBL" id="VAJI01000044">
    <property type="protein sequence ID" value="TRB34731.1"/>
    <property type="molecule type" value="Genomic_DNA"/>
</dbReference>
<comment type="caution">
    <text evidence="2">The sequence shown here is derived from an EMBL/GenBank/DDBJ whole genome shotgun (WGS) entry which is preliminary data.</text>
</comment>
<proteinExistence type="predicted"/>
<accession>A0A547ED20</accession>
<evidence type="ECO:0000313" key="4">
    <source>
        <dbReference type="Proteomes" id="UP000318394"/>
    </source>
</evidence>
<sequence>MNNLSEFKLRYINNPYSNKDTFFIFDELSILLKSLTSDELKKIGTAKNLADRQLNKQRKRCKRYVSEAYRLVEDNKEPYSKFFNHDGITAYNIKAF</sequence>
<dbReference type="AlphaFoldDB" id="A0A547ED20"/>
<dbReference type="RefSeq" id="WP_006250240.1">
    <property type="nucleotide sequence ID" value="NZ_CP011098.1"/>
</dbReference>